<dbReference type="InterPro" id="IPR048324">
    <property type="entry name" value="ZSWIM1-3_RNaseH-like"/>
</dbReference>
<dbReference type="Pfam" id="PF21056">
    <property type="entry name" value="ZSWIM1-3_RNaseH-like"/>
    <property type="match status" value="1"/>
</dbReference>
<dbReference type="AlphaFoldDB" id="A0A8J5IZX9"/>
<dbReference type="PANTHER" id="PTHR31569">
    <property type="entry name" value="SWIM-TYPE DOMAIN-CONTAINING PROTEIN"/>
    <property type="match status" value="1"/>
</dbReference>
<evidence type="ECO:0000313" key="2">
    <source>
        <dbReference type="EMBL" id="KAG6955470.1"/>
    </source>
</evidence>
<organism evidence="2 3">
    <name type="scientific">Phytophthora aleatoria</name>
    <dbReference type="NCBI Taxonomy" id="2496075"/>
    <lineage>
        <taxon>Eukaryota</taxon>
        <taxon>Sar</taxon>
        <taxon>Stramenopiles</taxon>
        <taxon>Oomycota</taxon>
        <taxon>Peronosporomycetes</taxon>
        <taxon>Peronosporales</taxon>
        <taxon>Peronosporaceae</taxon>
        <taxon>Phytophthora</taxon>
    </lineage>
</organism>
<gene>
    <name evidence="2" type="ORF">JG688_00011874</name>
</gene>
<dbReference type="PANTHER" id="PTHR31569:SF4">
    <property type="entry name" value="SWIM-TYPE DOMAIN-CONTAINING PROTEIN"/>
    <property type="match status" value="1"/>
</dbReference>
<keyword evidence="3" id="KW-1185">Reference proteome</keyword>
<dbReference type="Proteomes" id="UP000709295">
    <property type="component" value="Unassembled WGS sequence"/>
</dbReference>
<proteinExistence type="predicted"/>
<evidence type="ECO:0000313" key="3">
    <source>
        <dbReference type="Proteomes" id="UP000709295"/>
    </source>
</evidence>
<evidence type="ECO:0000259" key="1">
    <source>
        <dbReference type="Pfam" id="PF21056"/>
    </source>
</evidence>
<feature type="domain" description="ZSWIM1/3 RNaseH-like" evidence="1">
    <location>
        <begin position="45"/>
        <end position="110"/>
    </location>
</feature>
<protein>
    <recommendedName>
        <fullName evidence="1">ZSWIM1/3 RNaseH-like domain-containing protein</fullName>
    </recommendedName>
</protein>
<reference evidence="2" key="1">
    <citation type="submission" date="2021-01" db="EMBL/GenBank/DDBJ databases">
        <title>Phytophthora aleatoria, a newly-described species from Pinus radiata is distinct from Phytophthora cactorum isolates based on comparative genomics.</title>
        <authorList>
            <person name="Mcdougal R."/>
            <person name="Panda P."/>
            <person name="Williams N."/>
            <person name="Studholme D.J."/>
        </authorList>
    </citation>
    <scope>NUCLEOTIDE SEQUENCE</scope>
    <source>
        <strain evidence="2">NZFS 4037</strain>
    </source>
</reference>
<comment type="caution">
    <text evidence="2">The sequence shown here is derived from an EMBL/GenBank/DDBJ whole genome shotgun (WGS) entry which is preliminary data.</text>
</comment>
<accession>A0A8J5IZX9</accession>
<name>A0A8J5IZX9_9STRA</name>
<dbReference type="InterPro" id="IPR052579">
    <property type="entry name" value="Zinc_finger_SWIM"/>
</dbReference>
<dbReference type="EMBL" id="JAENGY010000869">
    <property type="protein sequence ID" value="KAG6955470.1"/>
    <property type="molecule type" value="Genomic_DNA"/>
</dbReference>
<sequence>MQFLRKKTGKNATLRGVHKMVTKVKERRRGSATTEERLEAVLRGICESRGSRASVFVDDERTNQTITLQTSQMRRWLKAFPEILLVDATHNTNDSRYRHFSFMVNDVYGQLS</sequence>